<evidence type="ECO:0000313" key="3">
    <source>
        <dbReference type="Proteomes" id="UP000032120"/>
    </source>
</evidence>
<proteinExistence type="predicted"/>
<comment type="caution">
    <text evidence="2">The sequence shown here is derived from an EMBL/GenBank/DDBJ whole genome shotgun (WGS) entry which is preliminary data.</text>
</comment>
<name>A0A0D0III3_9MICO</name>
<dbReference type="PROSITE" id="PS51257">
    <property type="entry name" value="PROKAR_LIPOPROTEIN"/>
    <property type="match status" value="1"/>
</dbReference>
<gene>
    <name evidence="2" type="ORF">SD72_15310</name>
</gene>
<dbReference type="AlphaFoldDB" id="A0A0D0III3"/>
<dbReference type="EMBL" id="JXSQ01000036">
    <property type="protein sequence ID" value="KIP51444.1"/>
    <property type="molecule type" value="Genomic_DNA"/>
</dbReference>
<feature type="chain" id="PRO_5038959479" description="Ribosomally synthesized peptide with SipW-like signal peptide" evidence="1">
    <location>
        <begin position="20"/>
        <end position="207"/>
    </location>
</feature>
<evidence type="ECO:0000256" key="1">
    <source>
        <dbReference type="SAM" id="SignalP"/>
    </source>
</evidence>
<keyword evidence="3" id="KW-1185">Reference proteome</keyword>
<accession>A0A0D0III3</accession>
<feature type="signal peptide" evidence="1">
    <location>
        <begin position="1"/>
        <end position="19"/>
    </location>
</feature>
<organism evidence="2 3">
    <name type="scientific">Leucobacter komagatae</name>
    <dbReference type="NCBI Taxonomy" id="55969"/>
    <lineage>
        <taxon>Bacteria</taxon>
        <taxon>Bacillati</taxon>
        <taxon>Actinomycetota</taxon>
        <taxon>Actinomycetes</taxon>
        <taxon>Micrococcales</taxon>
        <taxon>Microbacteriaceae</taxon>
        <taxon>Leucobacter</taxon>
    </lineage>
</organism>
<reference evidence="2 3" key="1">
    <citation type="submission" date="2015-01" db="EMBL/GenBank/DDBJ databases">
        <title>Draft genome sequence of Leucobacter komagatae strain VKM ST2845.</title>
        <authorList>
            <person name="Karlyshev A.V."/>
            <person name="Kudryashova E.B."/>
        </authorList>
    </citation>
    <scope>NUCLEOTIDE SEQUENCE [LARGE SCALE GENOMIC DNA]</scope>
    <source>
        <strain evidence="2 3">VKM ST2845</strain>
    </source>
</reference>
<protein>
    <recommendedName>
        <fullName evidence="4">Ribosomally synthesized peptide with SipW-like signal peptide</fullName>
    </recommendedName>
</protein>
<dbReference type="Proteomes" id="UP000032120">
    <property type="component" value="Unassembled WGS sequence"/>
</dbReference>
<evidence type="ECO:0008006" key="4">
    <source>
        <dbReference type="Google" id="ProtNLM"/>
    </source>
</evidence>
<sequence length="207" mass="22138">MKPPRTGRARTFVAFGALAACGVALTTAALSDSASVEIDLDGSQNRFDIVVSGIYADSTGSWVPSEADWRQGNPDAYEIPLLAGDDPLLSPGARLDGRVAVKNASHKLSGGLELTILDPLPRGDETDPVTGNRVELFDQLIFTVKDGATTLFDRVPADLLTSYAWDEPFAAGAVKILDVSIEMSAEADNRWQLATTDVQFHFEAVTL</sequence>
<keyword evidence="1" id="KW-0732">Signal</keyword>
<evidence type="ECO:0000313" key="2">
    <source>
        <dbReference type="EMBL" id="KIP51444.1"/>
    </source>
</evidence>